<sequence>NNATRRKRLRALASLHYQKALELFSPHDNPLEYLRLLIEEVALTDFELQNATDNSSRLKYSQQGLRASFQCQECIGI</sequence>
<dbReference type="EMBL" id="CAJOBB010020461">
    <property type="protein sequence ID" value="CAF4367678.1"/>
    <property type="molecule type" value="Genomic_DNA"/>
</dbReference>
<dbReference type="Proteomes" id="UP000663868">
    <property type="component" value="Unassembled WGS sequence"/>
</dbReference>
<dbReference type="Pfam" id="PF23723">
    <property type="entry name" value="TPR_EDRF1"/>
    <property type="match status" value="1"/>
</dbReference>
<evidence type="ECO:0000313" key="3">
    <source>
        <dbReference type="Proteomes" id="UP000663868"/>
    </source>
</evidence>
<feature type="domain" description="EDRF1 TPR repeats region" evidence="1">
    <location>
        <begin position="2"/>
        <end position="75"/>
    </location>
</feature>
<accession>A0A820M344</accession>
<reference evidence="2" key="1">
    <citation type="submission" date="2021-02" db="EMBL/GenBank/DDBJ databases">
        <authorList>
            <person name="Nowell W R."/>
        </authorList>
    </citation>
    <scope>NUCLEOTIDE SEQUENCE</scope>
</reference>
<dbReference type="InterPro" id="IPR056583">
    <property type="entry name" value="EDRF1_TPR"/>
</dbReference>
<evidence type="ECO:0000313" key="2">
    <source>
        <dbReference type="EMBL" id="CAF4367678.1"/>
    </source>
</evidence>
<protein>
    <recommendedName>
        <fullName evidence="1">EDRF1 TPR repeats region domain-containing protein</fullName>
    </recommendedName>
</protein>
<name>A0A820M344_9BILA</name>
<organism evidence="2 3">
    <name type="scientific">Adineta steineri</name>
    <dbReference type="NCBI Taxonomy" id="433720"/>
    <lineage>
        <taxon>Eukaryota</taxon>
        <taxon>Metazoa</taxon>
        <taxon>Spiralia</taxon>
        <taxon>Gnathifera</taxon>
        <taxon>Rotifera</taxon>
        <taxon>Eurotatoria</taxon>
        <taxon>Bdelloidea</taxon>
        <taxon>Adinetida</taxon>
        <taxon>Adinetidae</taxon>
        <taxon>Adineta</taxon>
    </lineage>
</organism>
<feature type="non-terminal residue" evidence="2">
    <location>
        <position position="1"/>
    </location>
</feature>
<feature type="non-terminal residue" evidence="2">
    <location>
        <position position="77"/>
    </location>
</feature>
<comment type="caution">
    <text evidence="2">The sequence shown here is derived from an EMBL/GenBank/DDBJ whole genome shotgun (WGS) entry which is preliminary data.</text>
</comment>
<dbReference type="AlphaFoldDB" id="A0A820M344"/>
<evidence type="ECO:0000259" key="1">
    <source>
        <dbReference type="Pfam" id="PF23723"/>
    </source>
</evidence>
<proteinExistence type="predicted"/>
<gene>
    <name evidence="2" type="ORF">KXQ929_LOCUS49181</name>
</gene>